<dbReference type="HOGENOM" id="CLU_2038240_0_0_1"/>
<dbReference type="Proteomes" id="UP000027222">
    <property type="component" value="Unassembled WGS sequence"/>
</dbReference>
<organism evidence="1 2">
    <name type="scientific">Galerina marginata (strain CBS 339.88)</name>
    <dbReference type="NCBI Taxonomy" id="685588"/>
    <lineage>
        <taxon>Eukaryota</taxon>
        <taxon>Fungi</taxon>
        <taxon>Dikarya</taxon>
        <taxon>Basidiomycota</taxon>
        <taxon>Agaricomycotina</taxon>
        <taxon>Agaricomycetes</taxon>
        <taxon>Agaricomycetidae</taxon>
        <taxon>Agaricales</taxon>
        <taxon>Agaricineae</taxon>
        <taxon>Strophariaceae</taxon>
        <taxon>Galerina</taxon>
    </lineage>
</organism>
<evidence type="ECO:0000313" key="1">
    <source>
        <dbReference type="EMBL" id="KDR76043.1"/>
    </source>
</evidence>
<sequence length="121" mass="13066">MSASDMPVHLICSPDAKRQLLQGQFLIFSYSTSSRPHYTTVRQAGAPACSCGGFFPVCIQSGGFPALRSTPNNIPVCSLAVIQVMVWPHVALTLVAEAFSEDQTEGLEERSLHLTMQALAQ</sequence>
<dbReference type="EMBL" id="KL142379">
    <property type="protein sequence ID" value="KDR76043.1"/>
    <property type="molecule type" value="Genomic_DNA"/>
</dbReference>
<accession>A0A067TAN4</accession>
<gene>
    <name evidence="1" type="ORF">GALMADRAFT_139797</name>
</gene>
<proteinExistence type="predicted"/>
<reference evidence="2" key="1">
    <citation type="journal article" date="2014" name="Proc. Natl. Acad. Sci. U.S.A.">
        <title>Extensive sampling of basidiomycete genomes demonstrates inadequacy of the white-rot/brown-rot paradigm for wood decay fungi.</title>
        <authorList>
            <person name="Riley R."/>
            <person name="Salamov A.A."/>
            <person name="Brown D.W."/>
            <person name="Nagy L.G."/>
            <person name="Floudas D."/>
            <person name="Held B.W."/>
            <person name="Levasseur A."/>
            <person name="Lombard V."/>
            <person name="Morin E."/>
            <person name="Otillar R."/>
            <person name="Lindquist E.A."/>
            <person name="Sun H."/>
            <person name="LaButti K.M."/>
            <person name="Schmutz J."/>
            <person name="Jabbour D."/>
            <person name="Luo H."/>
            <person name="Baker S.E."/>
            <person name="Pisabarro A.G."/>
            <person name="Walton J.D."/>
            <person name="Blanchette R.A."/>
            <person name="Henrissat B."/>
            <person name="Martin F."/>
            <person name="Cullen D."/>
            <person name="Hibbett D.S."/>
            <person name="Grigoriev I.V."/>
        </authorList>
    </citation>
    <scope>NUCLEOTIDE SEQUENCE [LARGE SCALE GENOMIC DNA]</scope>
    <source>
        <strain evidence="2">CBS 339.88</strain>
    </source>
</reference>
<dbReference type="AlphaFoldDB" id="A0A067TAN4"/>
<protein>
    <submittedName>
        <fullName evidence="1">Uncharacterized protein</fullName>
    </submittedName>
</protein>
<keyword evidence="2" id="KW-1185">Reference proteome</keyword>
<name>A0A067TAN4_GALM3</name>
<evidence type="ECO:0000313" key="2">
    <source>
        <dbReference type="Proteomes" id="UP000027222"/>
    </source>
</evidence>